<feature type="domain" description="HTH merR-type" evidence="2">
    <location>
        <begin position="10"/>
        <end position="79"/>
    </location>
</feature>
<proteinExistence type="predicted"/>
<dbReference type="InterPro" id="IPR047057">
    <property type="entry name" value="MerR_fam"/>
</dbReference>
<accession>A0A927EAL6</accession>
<dbReference type="Pfam" id="PF13411">
    <property type="entry name" value="MerR_1"/>
    <property type="match status" value="1"/>
</dbReference>
<comment type="caution">
    <text evidence="3">The sequence shown here is derived from an EMBL/GenBank/DDBJ whole genome shotgun (WGS) entry which is preliminary data.</text>
</comment>
<organism evidence="3 4">
    <name type="scientific">Bosea spartocytisi</name>
    <dbReference type="NCBI Taxonomy" id="2773451"/>
    <lineage>
        <taxon>Bacteria</taxon>
        <taxon>Pseudomonadati</taxon>
        <taxon>Pseudomonadota</taxon>
        <taxon>Alphaproteobacteria</taxon>
        <taxon>Hyphomicrobiales</taxon>
        <taxon>Boseaceae</taxon>
        <taxon>Bosea</taxon>
    </lineage>
</organism>
<dbReference type="EMBL" id="JACXWY010000010">
    <property type="protein sequence ID" value="MBD3847367.1"/>
    <property type="molecule type" value="Genomic_DNA"/>
</dbReference>
<dbReference type="Proteomes" id="UP000619295">
    <property type="component" value="Unassembled WGS sequence"/>
</dbReference>
<evidence type="ECO:0000259" key="2">
    <source>
        <dbReference type="PROSITE" id="PS50937"/>
    </source>
</evidence>
<dbReference type="GO" id="GO:0003700">
    <property type="term" value="F:DNA-binding transcription factor activity"/>
    <property type="evidence" value="ECO:0007669"/>
    <property type="project" value="InterPro"/>
</dbReference>
<evidence type="ECO:0000313" key="4">
    <source>
        <dbReference type="Proteomes" id="UP000619295"/>
    </source>
</evidence>
<dbReference type="Gene3D" id="1.10.1660.10">
    <property type="match status" value="1"/>
</dbReference>
<gene>
    <name evidence="3" type="ORF">IED13_16815</name>
</gene>
<dbReference type="InterPro" id="IPR000551">
    <property type="entry name" value="MerR-type_HTH_dom"/>
</dbReference>
<dbReference type="PROSITE" id="PS00552">
    <property type="entry name" value="HTH_MERR_1"/>
    <property type="match status" value="1"/>
</dbReference>
<evidence type="ECO:0000256" key="1">
    <source>
        <dbReference type="ARBA" id="ARBA00023125"/>
    </source>
</evidence>
<dbReference type="RefSeq" id="WP_089172836.1">
    <property type="nucleotide sequence ID" value="NZ_JACXWY010000010.1"/>
</dbReference>
<dbReference type="PROSITE" id="PS50937">
    <property type="entry name" value="HTH_MERR_2"/>
    <property type="match status" value="1"/>
</dbReference>
<keyword evidence="4" id="KW-1185">Reference proteome</keyword>
<dbReference type="SMART" id="SM00422">
    <property type="entry name" value="HTH_MERR"/>
    <property type="match status" value="1"/>
</dbReference>
<dbReference type="PANTHER" id="PTHR30204">
    <property type="entry name" value="REDOX-CYCLING DRUG-SENSING TRANSCRIPTIONAL ACTIVATOR SOXR"/>
    <property type="match status" value="1"/>
</dbReference>
<dbReference type="GO" id="GO:0003677">
    <property type="term" value="F:DNA binding"/>
    <property type="evidence" value="ECO:0007669"/>
    <property type="project" value="UniProtKB-KW"/>
</dbReference>
<name>A0A927EAL6_9HYPH</name>
<keyword evidence="1" id="KW-0238">DNA-binding</keyword>
<dbReference type="PANTHER" id="PTHR30204:SF92">
    <property type="entry name" value="HTH-TYPE TRANSCRIPTIONAL REGULATOR ZNTR"/>
    <property type="match status" value="1"/>
</dbReference>
<reference evidence="3" key="1">
    <citation type="submission" date="2020-09" db="EMBL/GenBank/DDBJ databases">
        <title>Bosea spartocytisi sp. nov. a root nodule endophyte of Spartocytisus supranubius in the high mountain ecosystem fo the Teide National Park (Canary Islands, Spain).</title>
        <authorList>
            <person name="Pulido-Suarez L."/>
            <person name="Peix A."/>
            <person name="Igual J.M."/>
            <person name="Socas-Perez N."/>
            <person name="Velazquez E."/>
            <person name="Flores-Felix J.D."/>
            <person name="Leon-Barrios M."/>
        </authorList>
    </citation>
    <scope>NUCLEOTIDE SEQUENCE</scope>
    <source>
        <strain evidence="3">SSUT16</strain>
    </source>
</reference>
<dbReference type="PRINTS" id="PR00040">
    <property type="entry name" value="HTHMERR"/>
</dbReference>
<protein>
    <submittedName>
        <fullName evidence="3">Helix-turn-helix domain-containing protein</fullName>
    </submittedName>
</protein>
<dbReference type="AlphaFoldDB" id="A0A927EAL6"/>
<dbReference type="CDD" id="cd04785">
    <property type="entry name" value="HTH_CadR-PbrR-like"/>
    <property type="match status" value="1"/>
</dbReference>
<dbReference type="InterPro" id="IPR009061">
    <property type="entry name" value="DNA-bd_dom_put_sf"/>
</dbReference>
<evidence type="ECO:0000313" key="3">
    <source>
        <dbReference type="EMBL" id="MBD3847367.1"/>
    </source>
</evidence>
<dbReference type="SUPFAM" id="SSF46955">
    <property type="entry name" value="Putative DNA-binding domain"/>
    <property type="match status" value="1"/>
</dbReference>
<sequence length="145" mass="15712">MRESKVPRCSLPIGRLAEDTGVKVETIRYYERINLLPRPTRSGGNQRRYAQGDLKRLAFIKHARDLGFSGEGIRALLRLSESPELACGEAHTVAAGHLAEVRCKIGHLGSLEAELQRIAKACSSGVGVSDCALIEALAGRNFTQG</sequence>